<dbReference type="GO" id="GO:0097367">
    <property type="term" value="F:carbohydrate derivative binding"/>
    <property type="evidence" value="ECO:0007669"/>
    <property type="project" value="InterPro"/>
</dbReference>
<evidence type="ECO:0000259" key="2">
    <source>
        <dbReference type="PROSITE" id="PS51464"/>
    </source>
</evidence>
<feature type="domain" description="SIS" evidence="2">
    <location>
        <begin position="44"/>
        <end position="192"/>
    </location>
</feature>
<dbReference type="GO" id="GO:0006047">
    <property type="term" value="P:UDP-N-acetylglucosamine metabolic process"/>
    <property type="evidence" value="ECO:0007669"/>
    <property type="project" value="TreeGrafter"/>
</dbReference>
<evidence type="ECO:0000256" key="1">
    <source>
        <dbReference type="ARBA" id="ARBA00022737"/>
    </source>
</evidence>
<dbReference type="AlphaFoldDB" id="X1RFY8"/>
<dbReference type="InterPro" id="IPR046348">
    <property type="entry name" value="SIS_dom_sf"/>
</dbReference>
<sequence length="383" mass="43811">MDYVYVIVQAISINFLEELKSQPDALKDTFNYIVGEGKPQFLKIRDFLKKGGITKLIFTGMGSSFVSSYLPYYILNQYGIAVEIREAGEFLFNTFPNVKQNCFKDTGIIIISQSGKSGEIRELLRKINEIELNDKPLTIGITNNPDSYLAYMTELQIFMNFDEEVSVTSKSYVCTLLLLYVMAKTIIGKFFTNETEIQNVEAFLGEVRSFLQDQKQINKLWKGLLSSFGHDIDFLEILSRGPSLTSAHQAALNFKEIVKSYSEASSISTFRHGGIECLKESTKLIILSSDKENFEFNIQFIDKLVNEWACGKILHITNQEFDEKAKKLHDDPKIVTYKHKIKDPHLAPIMEIIILQLLFYKMAEKKGIEPGVFKYSRKITDDL</sequence>
<accession>X1RFY8</accession>
<dbReference type="Pfam" id="PF01380">
    <property type="entry name" value="SIS"/>
    <property type="match status" value="1"/>
</dbReference>
<proteinExistence type="predicted"/>
<dbReference type="GO" id="GO:0006002">
    <property type="term" value="P:fructose 6-phosphate metabolic process"/>
    <property type="evidence" value="ECO:0007669"/>
    <property type="project" value="TreeGrafter"/>
</dbReference>
<dbReference type="GO" id="GO:0006487">
    <property type="term" value="P:protein N-linked glycosylation"/>
    <property type="evidence" value="ECO:0007669"/>
    <property type="project" value="TreeGrafter"/>
</dbReference>
<protein>
    <recommendedName>
        <fullName evidence="2">SIS domain-containing protein</fullName>
    </recommendedName>
</protein>
<organism evidence="3">
    <name type="scientific">marine sediment metagenome</name>
    <dbReference type="NCBI Taxonomy" id="412755"/>
    <lineage>
        <taxon>unclassified sequences</taxon>
        <taxon>metagenomes</taxon>
        <taxon>ecological metagenomes</taxon>
    </lineage>
</organism>
<dbReference type="CDD" id="cd05008">
    <property type="entry name" value="SIS_GlmS_GlmD_1"/>
    <property type="match status" value="1"/>
</dbReference>
<dbReference type="GO" id="GO:0004360">
    <property type="term" value="F:glutamine-fructose-6-phosphate transaminase (isomerizing) activity"/>
    <property type="evidence" value="ECO:0007669"/>
    <property type="project" value="TreeGrafter"/>
</dbReference>
<dbReference type="Gene3D" id="3.40.50.10490">
    <property type="entry name" value="Glucose-6-phosphate isomerase like protein, domain 1"/>
    <property type="match status" value="2"/>
</dbReference>
<reference evidence="3" key="1">
    <citation type="journal article" date="2014" name="Front. Microbiol.">
        <title>High frequency of phylogenetically diverse reductive dehalogenase-homologous genes in deep subseafloor sedimentary metagenomes.</title>
        <authorList>
            <person name="Kawai M."/>
            <person name="Futagami T."/>
            <person name="Toyoda A."/>
            <person name="Takaki Y."/>
            <person name="Nishi S."/>
            <person name="Hori S."/>
            <person name="Arai W."/>
            <person name="Tsubouchi T."/>
            <person name="Morono Y."/>
            <person name="Uchiyama I."/>
            <person name="Ito T."/>
            <person name="Fujiyama A."/>
            <person name="Inagaki F."/>
            <person name="Takami H."/>
        </authorList>
    </citation>
    <scope>NUCLEOTIDE SEQUENCE</scope>
    <source>
        <strain evidence="3">Expedition CK06-06</strain>
    </source>
</reference>
<gene>
    <name evidence="3" type="ORF">S12H4_02280</name>
</gene>
<comment type="caution">
    <text evidence="3">The sequence shown here is derived from an EMBL/GenBank/DDBJ whole genome shotgun (WGS) entry which is preliminary data.</text>
</comment>
<dbReference type="InterPro" id="IPR035466">
    <property type="entry name" value="GlmS/AgaS_SIS"/>
</dbReference>
<keyword evidence="1" id="KW-0677">Repeat</keyword>
<dbReference type="PANTHER" id="PTHR10937:SF0">
    <property type="entry name" value="GLUTAMINE--FRUCTOSE-6-PHOSPHATE TRANSAMINASE (ISOMERIZING)"/>
    <property type="match status" value="1"/>
</dbReference>
<dbReference type="PANTHER" id="PTHR10937">
    <property type="entry name" value="GLUCOSAMINE--FRUCTOSE-6-PHOSPHATE AMINOTRANSFERASE, ISOMERIZING"/>
    <property type="match status" value="1"/>
</dbReference>
<dbReference type="InterPro" id="IPR001347">
    <property type="entry name" value="SIS_dom"/>
</dbReference>
<dbReference type="EMBL" id="BARW01000543">
    <property type="protein sequence ID" value="GAI65916.1"/>
    <property type="molecule type" value="Genomic_DNA"/>
</dbReference>
<dbReference type="SUPFAM" id="SSF53697">
    <property type="entry name" value="SIS domain"/>
    <property type="match status" value="1"/>
</dbReference>
<dbReference type="PROSITE" id="PS51464">
    <property type="entry name" value="SIS"/>
    <property type="match status" value="1"/>
</dbReference>
<name>X1RFY8_9ZZZZ</name>
<evidence type="ECO:0000313" key="3">
    <source>
        <dbReference type="EMBL" id="GAI65916.1"/>
    </source>
</evidence>